<dbReference type="InterPro" id="IPR050228">
    <property type="entry name" value="Carboxylesterase_BioH"/>
</dbReference>
<comment type="pathway">
    <text evidence="5">Cofactor biosynthesis; biotin biosynthesis.</text>
</comment>
<dbReference type="GO" id="GO:0009102">
    <property type="term" value="P:biotin biosynthetic process"/>
    <property type="evidence" value="ECO:0007669"/>
    <property type="project" value="UniProtKB-UniRule"/>
</dbReference>
<dbReference type="AlphaFoldDB" id="A0AA37RVD5"/>
<proteinExistence type="inferred from homology"/>
<dbReference type="Pfam" id="PF00561">
    <property type="entry name" value="Abhydrolase_1"/>
    <property type="match status" value="1"/>
</dbReference>
<keyword evidence="2 5" id="KW-0963">Cytoplasm</keyword>
<evidence type="ECO:0000313" key="8">
    <source>
        <dbReference type="Proteomes" id="UP001161422"/>
    </source>
</evidence>
<reference evidence="7" key="1">
    <citation type="journal article" date="2014" name="Int. J. Syst. Evol. Microbiol.">
        <title>Complete genome sequence of Corynebacterium casei LMG S-19264T (=DSM 44701T), isolated from a smear-ripened cheese.</title>
        <authorList>
            <consortium name="US DOE Joint Genome Institute (JGI-PGF)"/>
            <person name="Walter F."/>
            <person name="Albersmeier A."/>
            <person name="Kalinowski J."/>
            <person name="Ruckert C."/>
        </authorList>
    </citation>
    <scope>NUCLEOTIDE SEQUENCE</scope>
    <source>
        <strain evidence="7">NBRC 101628</strain>
    </source>
</reference>
<feature type="active site" evidence="5">
    <location>
        <position position="212"/>
    </location>
</feature>
<gene>
    <name evidence="5 7" type="primary">bioH</name>
    <name evidence="7" type="ORF">GCM10007895_12470</name>
</gene>
<dbReference type="SUPFAM" id="SSF53474">
    <property type="entry name" value="alpha/beta-Hydrolases"/>
    <property type="match status" value="1"/>
</dbReference>
<dbReference type="PANTHER" id="PTHR43194">
    <property type="entry name" value="HYDROLASE ALPHA/BETA FOLD FAMILY"/>
    <property type="match status" value="1"/>
</dbReference>
<dbReference type="Proteomes" id="UP001161422">
    <property type="component" value="Unassembled WGS sequence"/>
</dbReference>
<comment type="similarity">
    <text evidence="5">Belongs to the AB hydrolase superfamily. Carboxylesterase BioH family.</text>
</comment>
<dbReference type="GO" id="GO:0090499">
    <property type="term" value="F:pimelyl-[acyl-carrier protein] methyl ester esterase activity"/>
    <property type="evidence" value="ECO:0007669"/>
    <property type="project" value="UniProtKB-EC"/>
</dbReference>
<feature type="binding site" evidence="5">
    <location>
        <begin position="87"/>
        <end position="88"/>
    </location>
    <ligand>
        <name>substrate</name>
    </ligand>
</feature>
<protein>
    <recommendedName>
        <fullName evidence="5">Pimeloyl-[acyl-carrier protein] methyl ester esterase</fullName>
        <ecNumber evidence="5">3.1.1.85</ecNumber>
    </recommendedName>
    <alternativeName>
        <fullName evidence="5">Biotin synthesis protein BioH</fullName>
    </alternativeName>
    <alternativeName>
        <fullName evidence="5">Carboxylesterase BioH</fullName>
    </alternativeName>
</protein>
<feature type="domain" description="AB hydrolase-1" evidence="6">
    <location>
        <begin position="24"/>
        <end position="245"/>
    </location>
</feature>
<feature type="binding site" evidence="5">
    <location>
        <position position="31"/>
    </location>
    <ligand>
        <name>substrate</name>
    </ligand>
</feature>
<organism evidence="7 8">
    <name type="scientific">Paraferrimonas sedimenticola</name>
    <dbReference type="NCBI Taxonomy" id="375674"/>
    <lineage>
        <taxon>Bacteria</taxon>
        <taxon>Pseudomonadati</taxon>
        <taxon>Pseudomonadota</taxon>
        <taxon>Gammaproteobacteria</taxon>
        <taxon>Alteromonadales</taxon>
        <taxon>Ferrimonadaceae</taxon>
        <taxon>Paraferrimonas</taxon>
    </lineage>
</organism>
<comment type="catalytic activity">
    <reaction evidence="5">
        <text>6-carboxyhexanoyl-[ACP] methyl ester + H2O = 6-carboxyhexanoyl-[ACP] + methanol + H(+)</text>
        <dbReference type="Rhea" id="RHEA:42700"/>
        <dbReference type="Rhea" id="RHEA-COMP:9955"/>
        <dbReference type="Rhea" id="RHEA-COMP:10186"/>
        <dbReference type="ChEBI" id="CHEBI:15377"/>
        <dbReference type="ChEBI" id="CHEBI:15378"/>
        <dbReference type="ChEBI" id="CHEBI:17790"/>
        <dbReference type="ChEBI" id="CHEBI:78846"/>
        <dbReference type="ChEBI" id="CHEBI:82735"/>
        <dbReference type="EC" id="3.1.1.85"/>
    </reaction>
</comment>
<name>A0AA37RVD5_9GAMM</name>
<comment type="caution">
    <text evidence="7">The sequence shown here is derived from an EMBL/GenBank/DDBJ whole genome shotgun (WGS) entry which is preliminary data.</text>
</comment>
<dbReference type="GO" id="GO:0005737">
    <property type="term" value="C:cytoplasm"/>
    <property type="evidence" value="ECO:0007669"/>
    <property type="project" value="UniProtKB-SubCell"/>
</dbReference>
<dbReference type="RefSeq" id="WP_095506506.1">
    <property type="nucleotide sequence ID" value="NZ_BSNC01000003.1"/>
</dbReference>
<comment type="subunit">
    <text evidence="5">Monomer.</text>
</comment>
<sequence length="259" mass="27992">MSSNIAVDALPTPSAKGVNLSHFPVLALHGWGMNPAVFAGLSSHGLALQALPLPGHGSASTSGAQLNDWVDAIAAQIDQPCVLLGWSLGGLVASQLALRYPQKVVGLITVASSPYFVADSDWPGTQRRVLKQFQRALSQDLKLTLERFLALQAMGSEGAREDIRRLKQAVLAQALPNQQALADGLKLLENCDMRDDWRAIEQPWLRVWGRLDGLTPVAQKDALSLDKGQDWVLAKANHAPFVSHPQLFCDGIKAWLGLD</sequence>
<dbReference type="EC" id="3.1.1.85" evidence="5"/>
<feature type="active site" evidence="5">
    <location>
        <position position="238"/>
    </location>
</feature>
<reference evidence="7" key="2">
    <citation type="submission" date="2023-01" db="EMBL/GenBank/DDBJ databases">
        <title>Draft genome sequence of Paraferrimonas sedimenticola strain NBRC 101628.</title>
        <authorList>
            <person name="Sun Q."/>
            <person name="Mori K."/>
        </authorList>
    </citation>
    <scope>NUCLEOTIDE SEQUENCE</scope>
    <source>
        <strain evidence="7">NBRC 101628</strain>
    </source>
</reference>
<dbReference type="InterPro" id="IPR000073">
    <property type="entry name" value="AB_hydrolase_1"/>
</dbReference>
<dbReference type="Gene3D" id="3.40.50.1820">
    <property type="entry name" value="alpha/beta hydrolase"/>
    <property type="match status" value="1"/>
</dbReference>
<feature type="binding site" evidence="5">
    <location>
        <position position="238"/>
    </location>
    <ligand>
        <name>substrate</name>
    </ligand>
</feature>
<dbReference type="InterPro" id="IPR029058">
    <property type="entry name" value="AB_hydrolase_fold"/>
</dbReference>
<comment type="subcellular location">
    <subcellularLocation>
        <location evidence="5">Cytoplasm</location>
    </subcellularLocation>
</comment>
<dbReference type="HAMAP" id="MF_01260">
    <property type="entry name" value="Carboxylester"/>
    <property type="match status" value="1"/>
</dbReference>
<dbReference type="NCBIfam" id="TIGR01738">
    <property type="entry name" value="bioH"/>
    <property type="match status" value="1"/>
</dbReference>
<keyword evidence="8" id="KW-1185">Reference proteome</keyword>
<dbReference type="PANTHER" id="PTHR43194:SF5">
    <property type="entry name" value="PIMELOYL-[ACYL-CARRIER PROTEIN] METHYL ESTER ESTERASE"/>
    <property type="match status" value="1"/>
</dbReference>
<evidence type="ECO:0000256" key="3">
    <source>
        <dbReference type="ARBA" id="ARBA00022756"/>
    </source>
</evidence>
<comment type="function">
    <text evidence="5">The physiological role of BioH is to remove the methyl group introduced by BioC when the pimeloyl moiety is complete. It allows to synthesize pimeloyl-ACP via the fatty acid synthetic pathway through the hydrolysis of the ester bonds of pimeloyl-ACP esters.</text>
</comment>
<evidence type="ECO:0000256" key="4">
    <source>
        <dbReference type="ARBA" id="ARBA00022801"/>
    </source>
</evidence>
<feature type="binding site" evidence="5">
    <location>
        <begin position="148"/>
        <end position="152"/>
    </location>
    <ligand>
        <name>substrate</name>
    </ligand>
</feature>
<keyword evidence="4 5" id="KW-0378">Hydrolase</keyword>
<evidence type="ECO:0000256" key="1">
    <source>
        <dbReference type="ARBA" id="ARBA00022487"/>
    </source>
</evidence>
<evidence type="ECO:0000313" key="7">
    <source>
        <dbReference type="EMBL" id="GLP95941.1"/>
    </source>
</evidence>
<accession>A0AA37RVD5</accession>
<keyword evidence="3 5" id="KW-0093">Biotin biosynthesis</keyword>
<dbReference type="EMBL" id="BSNC01000003">
    <property type="protein sequence ID" value="GLP95941.1"/>
    <property type="molecule type" value="Genomic_DNA"/>
</dbReference>
<evidence type="ECO:0000256" key="5">
    <source>
        <dbReference type="HAMAP-Rule" id="MF_01260"/>
    </source>
</evidence>
<dbReference type="InterPro" id="IPR010076">
    <property type="entry name" value="BioH"/>
</dbReference>
<keyword evidence="1 5" id="KW-0719">Serine esterase</keyword>
<feature type="active site" description="Nucleophile" evidence="5">
    <location>
        <position position="87"/>
    </location>
</feature>
<evidence type="ECO:0000259" key="6">
    <source>
        <dbReference type="Pfam" id="PF00561"/>
    </source>
</evidence>
<evidence type="ECO:0000256" key="2">
    <source>
        <dbReference type="ARBA" id="ARBA00022490"/>
    </source>
</evidence>